<evidence type="ECO:0000313" key="2">
    <source>
        <dbReference type="Proteomes" id="UP000244896"/>
    </source>
</evidence>
<reference evidence="1 2" key="1">
    <citation type="journal article" date="2018" name="Syst. Appl. Microbiol.">
        <title>Ereboglobus luteus gen. nov. sp. nov. from cockroach guts, and new insights into the oxygen relationship of the genera Opitutus and Didymococcus (Verrucomicrobia: Opitutaceae).</title>
        <authorList>
            <person name="Tegtmeier D."/>
            <person name="Belitz A."/>
            <person name="Radek R."/>
            <person name="Heimerl T."/>
            <person name="Brune A."/>
        </authorList>
    </citation>
    <scope>NUCLEOTIDE SEQUENCE [LARGE SCALE GENOMIC DNA]</scope>
    <source>
        <strain evidence="1 2">Ho45</strain>
    </source>
</reference>
<organism evidence="1 2">
    <name type="scientific">Ereboglobus luteus</name>
    <dbReference type="NCBI Taxonomy" id="1796921"/>
    <lineage>
        <taxon>Bacteria</taxon>
        <taxon>Pseudomonadati</taxon>
        <taxon>Verrucomicrobiota</taxon>
        <taxon>Opitutia</taxon>
        <taxon>Opitutales</taxon>
        <taxon>Opitutaceae</taxon>
        <taxon>Ereboglobus</taxon>
    </lineage>
</organism>
<sequence length="120" mass="13224">MQDGQRIIRLVFFDLIKNGGREFIGITSGESPVDANEQFQEARTGFVLIKPGKSKAVGKFDLCVEAMMDQGNHGRLARSARADKKQVVFIGCKHAFAHFGHAVGQQGLTLDKDFFQNLGI</sequence>
<dbReference type="EMBL" id="CP023004">
    <property type="protein sequence ID" value="AWI08045.1"/>
    <property type="molecule type" value="Genomic_DNA"/>
</dbReference>
<dbReference type="AlphaFoldDB" id="A0A2U8DZT3"/>
<proteinExistence type="predicted"/>
<name>A0A2U8DZT3_9BACT</name>
<protein>
    <submittedName>
        <fullName evidence="1">Uncharacterized protein</fullName>
    </submittedName>
</protein>
<dbReference type="KEGG" id="elut:CKA38_01090"/>
<gene>
    <name evidence="1" type="ORF">CKA38_01090</name>
</gene>
<dbReference type="Proteomes" id="UP000244896">
    <property type="component" value="Chromosome"/>
</dbReference>
<evidence type="ECO:0000313" key="1">
    <source>
        <dbReference type="EMBL" id="AWI08045.1"/>
    </source>
</evidence>
<keyword evidence="2" id="KW-1185">Reference proteome</keyword>
<accession>A0A2U8DZT3</accession>